<organism evidence="1 2">
    <name type="scientific">Sphaerobolus stellatus (strain SS14)</name>
    <dbReference type="NCBI Taxonomy" id="990650"/>
    <lineage>
        <taxon>Eukaryota</taxon>
        <taxon>Fungi</taxon>
        <taxon>Dikarya</taxon>
        <taxon>Basidiomycota</taxon>
        <taxon>Agaricomycotina</taxon>
        <taxon>Agaricomycetes</taxon>
        <taxon>Phallomycetidae</taxon>
        <taxon>Geastrales</taxon>
        <taxon>Sphaerobolaceae</taxon>
        <taxon>Sphaerobolus</taxon>
    </lineage>
</organism>
<feature type="non-terminal residue" evidence="1">
    <location>
        <position position="69"/>
    </location>
</feature>
<reference evidence="1 2" key="1">
    <citation type="submission" date="2014-06" db="EMBL/GenBank/DDBJ databases">
        <title>Evolutionary Origins and Diversification of the Mycorrhizal Mutualists.</title>
        <authorList>
            <consortium name="DOE Joint Genome Institute"/>
            <consortium name="Mycorrhizal Genomics Consortium"/>
            <person name="Kohler A."/>
            <person name="Kuo A."/>
            <person name="Nagy L.G."/>
            <person name="Floudas D."/>
            <person name="Copeland A."/>
            <person name="Barry K.W."/>
            <person name="Cichocki N."/>
            <person name="Veneault-Fourrey C."/>
            <person name="LaButti K."/>
            <person name="Lindquist E.A."/>
            <person name="Lipzen A."/>
            <person name="Lundell T."/>
            <person name="Morin E."/>
            <person name="Murat C."/>
            <person name="Riley R."/>
            <person name="Ohm R."/>
            <person name="Sun H."/>
            <person name="Tunlid A."/>
            <person name="Henrissat B."/>
            <person name="Grigoriev I.V."/>
            <person name="Hibbett D.S."/>
            <person name="Martin F."/>
        </authorList>
    </citation>
    <scope>NUCLEOTIDE SEQUENCE [LARGE SCALE GENOMIC DNA]</scope>
    <source>
        <strain evidence="1 2">SS14</strain>
    </source>
</reference>
<accession>A0A0C9UES7</accession>
<protein>
    <submittedName>
        <fullName evidence="1">Uncharacterized protein</fullName>
    </submittedName>
</protein>
<gene>
    <name evidence="1" type="ORF">M422DRAFT_77878</name>
</gene>
<dbReference type="HOGENOM" id="CLU_204266_0_0_1"/>
<keyword evidence="2" id="KW-1185">Reference proteome</keyword>
<evidence type="ECO:0000313" key="2">
    <source>
        <dbReference type="Proteomes" id="UP000054279"/>
    </source>
</evidence>
<dbReference type="AlphaFoldDB" id="A0A0C9UES7"/>
<evidence type="ECO:0000313" key="1">
    <source>
        <dbReference type="EMBL" id="KIJ33284.1"/>
    </source>
</evidence>
<feature type="non-terminal residue" evidence="1">
    <location>
        <position position="1"/>
    </location>
</feature>
<dbReference type="Proteomes" id="UP000054279">
    <property type="component" value="Unassembled WGS sequence"/>
</dbReference>
<dbReference type="EMBL" id="KN837215">
    <property type="protein sequence ID" value="KIJ33284.1"/>
    <property type="molecule type" value="Genomic_DNA"/>
</dbReference>
<dbReference type="OrthoDB" id="3052721at2759"/>
<name>A0A0C9UES7_SPHS4</name>
<proteinExistence type="predicted"/>
<sequence>FFEGKLGHSVKFPDTSNTRYQSHCEAAAELLVQLEHYIVFLEEVKEKKDSHTLNNLELNVYQGQQDLPT</sequence>